<keyword evidence="1" id="KW-0175">Coiled coil</keyword>
<accession>A0A2M6WE13</accession>
<feature type="transmembrane region" description="Helical" evidence="2">
    <location>
        <begin position="20"/>
        <end position="41"/>
    </location>
</feature>
<dbReference type="InterPro" id="IPR036365">
    <property type="entry name" value="PGBD-like_sf"/>
</dbReference>
<feature type="transmembrane region" description="Helical" evidence="2">
    <location>
        <begin position="53"/>
        <end position="76"/>
    </location>
</feature>
<keyword evidence="2" id="KW-0472">Membrane</keyword>
<dbReference type="EMBL" id="PFBJ01000016">
    <property type="protein sequence ID" value="PIT90984.1"/>
    <property type="molecule type" value="Genomic_DNA"/>
</dbReference>
<dbReference type="InterPro" id="IPR002477">
    <property type="entry name" value="Peptidoglycan-bd-like"/>
</dbReference>
<comment type="caution">
    <text evidence="4">The sequence shown here is derived from an EMBL/GenBank/DDBJ whole genome shotgun (WGS) entry which is preliminary data.</text>
</comment>
<evidence type="ECO:0000259" key="3">
    <source>
        <dbReference type="Pfam" id="PF01471"/>
    </source>
</evidence>
<sequence>MLPKYRPFKDVWPHFPWADAYIKAVSYLLISFSSGFCRTVYDYLMNAQGRACVALSAKHLFIGTLLISALVIFVPLSANAQETQSNSSLLESIRGILQEYLTDVSADIQSLRDEVRQLRSEVKSLQMTNDAGGIEGPLPFPTEPGIETRYNVPAAPLSHGSQGNEVVRLQQLLVRFGYGIPAGITGNFLTQTQEAIRKLQQAKGIPITGMYDEATRAVLLRLNGFSAKPAAPAEVTPDVPKKPSVEVRLHVSTPSEGMLLNAGANLPIVWSTIGAPEGSLVNFRLVNVFTKEERFLFTATSTSRSYDWVAPSDMPGDNQLIAELFSAGEPAKLLAKKTVTFAILGGFTPKPKTNTENSDSTSSYSADDTSFYLGSEFITCMAEYPDTIALIHGWIDSGLTRDQFPWGDITGSAANKVAECEGGAFYDGEFYYSDTSQMYSCFYPNATVSGEPPGYTVWCEYDYVNCRVGDPSGDSVSLDGLALGAPSTCESGGGSGGDITCTGTSESTCTSEVNCYWNAESSYCYYDLNGDPTSALPTNSFVANVVTAFSKAFDILKRTLGF</sequence>
<dbReference type="Pfam" id="PF01471">
    <property type="entry name" value="PG_binding_1"/>
    <property type="match status" value="1"/>
</dbReference>
<protein>
    <recommendedName>
        <fullName evidence="3">Peptidoglycan binding-like domain-containing protein</fullName>
    </recommendedName>
</protein>
<gene>
    <name evidence="4" type="ORF">COU17_02860</name>
</gene>
<keyword evidence="2" id="KW-0812">Transmembrane</keyword>
<evidence type="ECO:0000313" key="5">
    <source>
        <dbReference type="Proteomes" id="UP000228809"/>
    </source>
</evidence>
<organism evidence="4 5">
    <name type="scientific">Candidatus Kaiserbacteria bacterium CG10_big_fil_rev_8_21_14_0_10_49_17</name>
    <dbReference type="NCBI Taxonomy" id="1974609"/>
    <lineage>
        <taxon>Bacteria</taxon>
        <taxon>Candidatus Kaiseribacteriota</taxon>
    </lineage>
</organism>
<reference evidence="5" key="1">
    <citation type="submission" date="2017-09" db="EMBL/GenBank/DDBJ databases">
        <title>Depth-based differentiation of microbial function through sediment-hosted aquifers and enrichment of novel symbionts in the deep terrestrial subsurface.</title>
        <authorList>
            <person name="Probst A.J."/>
            <person name="Ladd B."/>
            <person name="Jarett J.K."/>
            <person name="Geller-Mcgrath D.E."/>
            <person name="Sieber C.M.K."/>
            <person name="Emerson J.B."/>
            <person name="Anantharaman K."/>
            <person name="Thomas B.C."/>
            <person name="Malmstrom R."/>
            <person name="Stieglmeier M."/>
            <person name="Klingl A."/>
            <person name="Woyke T."/>
            <person name="Ryan C.M."/>
            <person name="Banfield J.F."/>
        </authorList>
    </citation>
    <scope>NUCLEOTIDE SEQUENCE [LARGE SCALE GENOMIC DNA]</scope>
</reference>
<evidence type="ECO:0000313" key="4">
    <source>
        <dbReference type="EMBL" id="PIT90984.1"/>
    </source>
</evidence>
<keyword evidence="2" id="KW-1133">Transmembrane helix</keyword>
<dbReference type="Gene3D" id="1.10.101.10">
    <property type="entry name" value="PGBD-like superfamily/PGBD"/>
    <property type="match status" value="1"/>
</dbReference>
<name>A0A2M6WE13_9BACT</name>
<evidence type="ECO:0000256" key="1">
    <source>
        <dbReference type="SAM" id="Coils"/>
    </source>
</evidence>
<dbReference type="AlphaFoldDB" id="A0A2M6WE13"/>
<evidence type="ECO:0000256" key="2">
    <source>
        <dbReference type="SAM" id="Phobius"/>
    </source>
</evidence>
<feature type="coiled-coil region" evidence="1">
    <location>
        <begin position="101"/>
        <end position="128"/>
    </location>
</feature>
<dbReference type="Proteomes" id="UP000228809">
    <property type="component" value="Unassembled WGS sequence"/>
</dbReference>
<proteinExistence type="predicted"/>
<feature type="domain" description="Peptidoglycan binding-like" evidence="3">
    <location>
        <begin position="162"/>
        <end position="219"/>
    </location>
</feature>
<dbReference type="InterPro" id="IPR036366">
    <property type="entry name" value="PGBDSf"/>
</dbReference>
<dbReference type="SUPFAM" id="SSF47090">
    <property type="entry name" value="PGBD-like"/>
    <property type="match status" value="1"/>
</dbReference>